<proteinExistence type="predicted"/>
<dbReference type="Gene3D" id="2.160.20.10">
    <property type="entry name" value="Single-stranded right-handed beta-helix, Pectin lyase-like"/>
    <property type="match status" value="1"/>
</dbReference>
<dbReference type="EMBL" id="BARS01048849">
    <property type="protein sequence ID" value="GAG28374.1"/>
    <property type="molecule type" value="Genomic_DNA"/>
</dbReference>
<dbReference type="InterPro" id="IPR039448">
    <property type="entry name" value="Beta_helix"/>
</dbReference>
<reference evidence="2" key="1">
    <citation type="journal article" date="2014" name="Front. Microbiol.">
        <title>High frequency of phylogenetically diverse reductive dehalogenase-homologous genes in deep subseafloor sedimentary metagenomes.</title>
        <authorList>
            <person name="Kawai M."/>
            <person name="Futagami T."/>
            <person name="Toyoda A."/>
            <person name="Takaki Y."/>
            <person name="Nishi S."/>
            <person name="Hori S."/>
            <person name="Arai W."/>
            <person name="Tsubouchi T."/>
            <person name="Morono Y."/>
            <person name="Uchiyama I."/>
            <person name="Ito T."/>
            <person name="Fujiyama A."/>
            <person name="Inagaki F."/>
            <person name="Takami H."/>
        </authorList>
    </citation>
    <scope>NUCLEOTIDE SEQUENCE</scope>
    <source>
        <strain evidence="2">Expedition CK06-06</strain>
    </source>
</reference>
<dbReference type="SUPFAM" id="SSF51126">
    <property type="entry name" value="Pectin lyase-like"/>
    <property type="match status" value="1"/>
</dbReference>
<feature type="non-terminal residue" evidence="2">
    <location>
        <position position="1"/>
    </location>
</feature>
<evidence type="ECO:0000259" key="1">
    <source>
        <dbReference type="Pfam" id="PF13229"/>
    </source>
</evidence>
<protein>
    <recommendedName>
        <fullName evidence="1">Right handed beta helix domain-containing protein</fullName>
    </recommendedName>
</protein>
<dbReference type="Pfam" id="PF13229">
    <property type="entry name" value="Beta_helix"/>
    <property type="match status" value="1"/>
</dbReference>
<dbReference type="PANTHER" id="PTHR11319:SF35">
    <property type="entry name" value="OUTER MEMBRANE PROTEIN PMPC-RELATED"/>
    <property type="match status" value="1"/>
</dbReference>
<dbReference type="InterPro" id="IPR012334">
    <property type="entry name" value="Pectin_lyas_fold"/>
</dbReference>
<name>X0WBP6_9ZZZZ</name>
<dbReference type="InterPro" id="IPR011050">
    <property type="entry name" value="Pectin_lyase_fold/virulence"/>
</dbReference>
<dbReference type="AlphaFoldDB" id="X0WBP6"/>
<organism evidence="2">
    <name type="scientific">marine sediment metagenome</name>
    <dbReference type="NCBI Taxonomy" id="412755"/>
    <lineage>
        <taxon>unclassified sequences</taxon>
        <taxon>metagenomes</taxon>
        <taxon>ecological metagenomes</taxon>
    </lineage>
</organism>
<feature type="domain" description="Right handed beta helix" evidence="1">
    <location>
        <begin position="67"/>
        <end position="239"/>
    </location>
</feature>
<dbReference type="SMART" id="SM00710">
    <property type="entry name" value="PbH1"/>
    <property type="match status" value="5"/>
</dbReference>
<evidence type="ECO:0000313" key="2">
    <source>
        <dbReference type="EMBL" id="GAG28374.1"/>
    </source>
</evidence>
<sequence>AFDEVGSYDTIMVPAGTYTLDTATYGDIEHDDFLILVGEGAGTTIIQAATTPATASTGVFNFDMSDYAITLIGVTIRHGNNTSDYGGGIYAYGYGELSLIDCVVTENVGDYGGGIYAESSDSEWLLSVELFNTTVSNNTAEYGGGIYFEAYSGNSALRLENSTVNDNTSTEYGGGIYFYSGDNYGTRVDIINSTIKNNTADYGGGLYVEEYWGYTDIYLQDSIFSGNTATSDGGGVYIYENY</sequence>
<comment type="caution">
    <text evidence="2">The sequence shown here is derived from an EMBL/GenBank/DDBJ whole genome shotgun (WGS) entry which is preliminary data.</text>
</comment>
<dbReference type="InterPro" id="IPR006626">
    <property type="entry name" value="PbH1"/>
</dbReference>
<accession>X0WBP6</accession>
<dbReference type="PANTHER" id="PTHR11319">
    <property type="entry name" value="G PROTEIN-COUPLED RECEPTOR-RELATED"/>
    <property type="match status" value="1"/>
</dbReference>
<gene>
    <name evidence="2" type="ORF">S01H1_73129</name>
</gene>
<feature type="non-terminal residue" evidence="2">
    <location>
        <position position="242"/>
    </location>
</feature>